<protein>
    <submittedName>
        <fullName evidence="1">Uncharacterized protein</fullName>
    </submittedName>
</protein>
<gene>
    <name evidence="1" type="ORF">CRENBAI_005309</name>
</gene>
<sequence length="80" mass="9288">MVLEFSSVLGNRQKRILSILQRKYLNIGFIPGLTRTHFPAQVKPSGPLCFAHLGPDSLYPWRPDFTLLWRFYCSRSSITF</sequence>
<evidence type="ECO:0000313" key="1">
    <source>
        <dbReference type="EMBL" id="KAK5614261.1"/>
    </source>
</evidence>
<name>A0AAV9RZ09_9TELE</name>
<proteinExistence type="predicted"/>
<dbReference type="EMBL" id="JAHHUM010001167">
    <property type="protein sequence ID" value="KAK5614261.1"/>
    <property type="molecule type" value="Genomic_DNA"/>
</dbReference>
<reference evidence="1 2" key="1">
    <citation type="submission" date="2021-06" db="EMBL/GenBank/DDBJ databases">
        <authorList>
            <person name="Palmer J.M."/>
        </authorList>
    </citation>
    <scope>NUCLEOTIDE SEQUENCE [LARGE SCALE GENOMIC DNA]</scope>
    <source>
        <strain evidence="1 2">MEX-2019</strain>
        <tissue evidence="1">Muscle</tissue>
    </source>
</reference>
<keyword evidence="2" id="KW-1185">Reference proteome</keyword>
<dbReference type="AlphaFoldDB" id="A0AAV9RZ09"/>
<dbReference type="Proteomes" id="UP001311232">
    <property type="component" value="Unassembled WGS sequence"/>
</dbReference>
<accession>A0AAV9RZ09</accession>
<evidence type="ECO:0000313" key="2">
    <source>
        <dbReference type="Proteomes" id="UP001311232"/>
    </source>
</evidence>
<organism evidence="1 2">
    <name type="scientific">Crenichthys baileyi</name>
    <name type="common">White River springfish</name>
    <dbReference type="NCBI Taxonomy" id="28760"/>
    <lineage>
        <taxon>Eukaryota</taxon>
        <taxon>Metazoa</taxon>
        <taxon>Chordata</taxon>
        <taxon>Craniata</taxon>
        <taxon>Vertebrata</taxon>
        <taxon>Euteleostomi</taxon>
        <taxon>Actinopterygii</taxon>
        <taxon>Neopterygii</taxon>
        <taxon>Teleostei</taxon>
        <taxon>Neoteleostei</taxon>
        <taxon>Acanthomorphata</taxon>
        <taxon>Ovalentaria</taxon>
        <taxon>Atherinomorphae</taxon>
        <taxon>Cyprinodontiformes</taxon>
        <taxon>Goodeidae</taxon>
        <taxon>Crenichthys</taxon>
    </lineage>
</organism>
<comment type="caution">
    <text evidence="1">The sequence shown here is derived from an EMBL/GenBank/DDBJ whole genome shotgun (WGS) entry which is preliminary data.</text>
</comment>